<evidence type="ECO:0000313" key="2">
    <source>
        <dbReference type="EMBL" id="TLD99025.1"/>
    </source>
</evidence>
<dbReference type="OrthoDB" id="281538at2"/>
<sequence length="92" mass="10358">MQHSDVSSMPDIKPNIEYPCMWSYRIIGIQKEAVLEAIEHVLGDGAVISPTHNFSSHNKYVAINCQIRVHSDEERIGYFDGLVNQSGIIMVI</sequence>
<dbReference type="InterPro" id="IPR027471">
    <property type="entry name" value="YbeD-like_sf"/>
</dbReference>
<reference evidence="1 4" key="2">
    <citation type="submission" date="2018-06" db="EMBL/GenBank/DDBJ databases">
        <authorList>
            <consortium name="Pathogen Informatics"/>
            <person name="Doyle S."/>
        </authorList>
    </citation>
    <scope>NUCLEOTIDE SEQUENCE [LARGE SCALE GENOMIC DNA]</scope>
    <source>
        <strain evidence="1 4">NCTC12714</strain>
    </source>
</reference>
<dbReference type="InterPro" id="IPR007454">
    <property type="entry name" value="UPF0250_YbeD-like"/>
</dbReference>
<gene>
    <name evidence="2" type="ORF">LS73_007945</name>
    <name evidence="1" type="ORF">NCTC12714_00193</name>
</gene>
<dbReference type="Gene3D" id="3.30.70.260">
    <property type="match status" value="1"/>
</dbReference>
<dbReference type="Proteomes" id="UP000029922">
    <property type="component" value="Unassembled WGS sequence"/>
</dbReference>
<accession>A0A099U148</accession>
<reference evidence="2 3" key="1">
    <citation type="journal article" date="2014" name="Genome Announc.">
        <title>Draft genome sequences of eight enterohepatic helicobacter species isolated from both laboratory and wild rodents.</title>
        <authorList>
            <person name="Sheh A."/>
            <person name="Shen Z."/>
            <person name="Fox J.G."/>
        </authorList>
    </citation>
    <scope>NUCLEOTIDE SEQUENCE [LARGE SCALE GENOMIC DNA]</scope>
    <source>
        <strain evidence="2 3">ST1</strain>
    </source>
</reference>
<dbReference type="Proteomes" id="UP000255139">
    <property type="component" value="Unassembled WGS sequence"/>
</dbReference>
<evidence type="ECO:0000313" key="4">
    <source>
        <dbReference type="Proteomes" id="UP000255139"/>
    </source>
</evidence>
<dbReference type="AlphaFoldDB" id="A0A099U148"/>
<proteinExistence type="predicted"/>
<keyword evidence="4" id="KW-1185">Reference proteome</keyword>
<evidence type="ECO:0000313" key="3">
    <source>
        <dbReference type="Proteomes" id="UP000029922"/>
    </source>
</evidence>
<dbReference type="EMBL" id="JRPD02000021">
    <property type="protein sequence ID" value="TLD99025.1"/>
    <property type="molecule type" value="Genomic_DNA"/>
</dbReference>
<name>A0A099U148_9HELI</name>
<dbReference type="SUPFAM" id="SSF117991">
    <property type="entry name" value="YbeD/HP0495-like"/>
    <property type="match status" value="1"/>
</dbReference>
<protein>
    <submittedName>
        <fullName evidence="2">DUF493 domain-containing protein</fullName>
    </submittedName>
</protein>
<organism evidence="1 4">
    <name type="scientific">Helicobacter muridarum</name>
    <dbReference type="NCBI Taxonomy" id="216"/>
    <lineage>
        <taxon>Bacteria</taxon>
        <taxon>Pseudomonadati</taxon>
        <taxon>Campylobacterota</taxon>
        <taxon>Epsilonproteobacteria</taxon>
        <taxon>Campylobacterales</taxon>
        <taxon>Helicobacteraceae</taxon>
        <taxon>Helicobacter</taxon>
    </lineage>
</organism>
<dbReference type="RefSeq" id="WP_034557245.1">
    <property type="nucleotide sequence ID" value="NZ_FZML01000017.1"/>
</dbReference>
<evidence type="ECO:0000313" key="1">
    <source>
        <dbReference type="EMBL" id="STQ85408.1"/>
    </source>
</evidence>
<dbReference type="Pfam" id="PF04359">
    <property type="entry name" value="DUF493"/>
    <property type="match status" value="1"/>
</dbReference>
<dbReference type="EMBL" id="UGJE01000002">
    <property type="protein sequence ID" value="STQ85408.1"/>
    <property type="molecule type" value="Genomic_DNA"/>
</dbReference>
<dbReference type="STRING" id="216.LS73_02935"/>